<dbReference type="InterPro" id="IPR000667">
    <property type="entry name" value="Peptidase_S13"/>
</dbReference>
<evidence type="ECO:0000256" key="2">
    <source>
        <dbReference type="ARBA" id="ARBA00022801"/>
    </source>
</evidence>
<sequence length="465" mass="52813">MIYGWQAFFNMMMNFYDKPSFNMIRVIYVLFLCAFITACTAKKSVTNSNQQIDHQFDLLAQKNHHIGFVLKDLDKNQVIYELNADMPFTAASTTKLLNFYTGLHFMADSVPSYQYTIKGDSLMIWPMADPTFLNPDFKHQPAFDFLKNSGKNIYLVSGRYKGEKFGKGWFWDDYNESYQAEITDFPMYKNMVTCSQNLDGSFSMLPDLASLYYSEKSVQKSLKSIKRNLYNNNIFVPEQLNPGYKQLIPISFNSNIKESLLTDTLLATGLITSSVSTLPWQPVPADAKIIYNAKADSVFKKMLQSSDNFLAEQLLLNYAAQQQLNMDANLIIQKAQQELFTDIAKNSCNWVDGSGLSRLNLISPAFGIKILEKLRQKVNNDDKLFDLLAAGNKSGTLKNMFKTSTKSFVFAKSGSLSNNYNLVGYLVGKSGKKYAFSYLNNNFIAPVSAVRNDVEQILTFIHLNY</sequence>
<evidence type="ECO:0000313" key="3">
    <source>
        <dbReference type="EMBL" id="QEK52597.1"/>
    </source>
</evidence>
<evidence type="ECO:0000256" key="1">
    <source>
        <dbReference type="ARBA" id="ARBA00006096"/>
    </source>
</evidence>
<dbReference type="PANTHER" id="PTHR30023">
    <property type="entry name" value="D-ALANYL-D-ALANINE CARBOXYPEPTIDASE"/>
    <property type="match status" value="1"/>
</dbReference>
<dbReference type="GO" id="GO:0000270">
    <property type="term" value="P:peptidoglycan metabolic process"/>
    <property type="evidence" value="ECO:0007669"/>
    <property type="project" value="TreeGrafter"/>
</dbReference>
<dbReference type="GO" id="GO:0004185">
    <property type="term" value="F:serine-type carboxypeptidase activity"/>
    <property type="evidence" value="ECO:0007669"/>
    <property type="project" value="InterPro"/>
</dbReference>
<dbReference type="GO" id="GO:0006508">
    <property type="term" value="P:proteolysis"/>
    <property type="evidence" value="ECO:0007669"/>
    <property type="project" value="InterPro"/>
</dbReference>
<evidence type="ECO:0000313" key="4">
    <source>
        <dbReference type="Proteomes" id="UP000323653"/>
    </source>
</evidence>
<keyword evidence="4" id="KW-1185">Reference proteome</keyword>
<accession>A0A5C0VKD6</accession>
<dbReference type="AlphaFoldDB" id="A0A5C0VKD6"/>
<dbReference type="PRINTS" id="PR00922">
    <property type="entry name" value="DADACBPTASE3"/>
</dbReference>
<proteinExistence type="inferred from homology"/>
<dbReference type="InterPro" id="IPR012338">
    <property type="entry name" value="Beta-lactam/transpept-like"/>
</dbReference>
<dbReference type="SUPFAM" id="SSF56601">
    <property type="entry name" value="beta-lactamase/transpeptidase-like"/>
    <property type="match status" value="1"/>
</dbReference>
<organism evidence="3 4">
    <name type="scientific">Pedobacter aquae</name>
    <dbReference type="NCBI Taxonomy" id="2605747"/>
    <lineage>
        <taxon>Bacteria</taxon>
        <taxon>Pseudomonadati</taxon>
        <taxon>Bacteroidota</taxon>
        <taxon>Sphingobacteriia</taxon>
        <taxon>Sphingobacteriales</taxon>
        <taxon>Sphingobacteriaceae</taxon>
        <taxon>Pedobacter</taxon>
    </lineage>
</organism>
<dbReference type="Pfam" id="PF02113">
    <property type="entry name" value="Peptidase_S13"/>
    <property type="match status" value="1"/>
</dbReference>
<name>A0A5C0VKD6_9SPHI</name>
<comment type="similarity">
    <text evidence="1">Belongs to the peptidase S13 family.</text>
</comment>
<evidence type="ECO:0008006" key="5">
    <source>
        <dbReference type="Google" id="ProtNLM"/>
    </source>
</evidence>
<gene>
    <name evidence="3" type="ORF">FYC62_13740</name>
</gene>
<keyword evidence="2" id="KW-0378">Hydrolase</keyword>
<reference evidence="3 4" key="1">
    <citation type="submission" date="2019-08" db="EMBL/GenBank/DDBJ databases">
        <title>Pedobacter sp. nov., isolated from Han river, South Korea.</title>
        <authorList>
            <person name="Lee D.-H."/>
            <person name="Kim Y.-S."/>
            <person name="Hwang E.-M."/>
            <person name="Le Tran T.C."/>
            <person name="Cha C.-J."/>
        </authorList>
    </citation>
    <scope>NUCLEOTIDE SEQUENCE [LARGE SCALE GENOMIC DNA]</scope>
    <source>
        <strain evidence="3 4">CJ43</strain>
    </source>
</reference>
<protein>
    <recommendedName>
        <fullName evidence="5">D-alanyl-D-alanine carboxypeptidase/D-alanyl-D-alanine-endopeptidase (Penicillin-binding protein 4)</fullName>
    </recommendedName>
</protein>
<dbReference type="PANTHER" id="PTHR30023:SF0">
    <property type="entry name" value="PENICILLIN-SENSITIVE CARBOXYPEPTIDASE A"/>
    <property type="match status" value="1"/>
</dbReference>
<dbReference type="EMBL" id="CP043329">
    <property type="protein sequence ID" value="QEK52597.1"/>
    <property type="molecule type" value="Genomic_DNA"/>
</dbReference>
<dbReference type="Gene3D" id="3.40.710.10">
    <property type="entry name" value="DD-peptidase/beta-lactamase superfamily"/>
    <property type="match status" value="2"/>
</dbReference>
<dbReference type="KEGG" id="pej:FYC62_13740"/>
<dbReference type="Proteomes" id="UP000323653">
    <property type="component" value="Chromosome"/>
</dbReference>